<proteinExistence type="predicted"/>
<dbReference type="OrthoDB" id="9806592at2"/>
<gene>
    <name evidence="1" type="ORF">ADN01_01730</name>
</gene>
<organism evidence="1 2">
    <name type="scientific">Levilinea saccharolytica</name>
    <dbReference type="NCBI Taxonomy" id="229921"/>
    <lineage>
        <taxon>Bacteria</taxon>
        <taxon>Bacillati</taxon>
        <taxon>Chloroflexota</taxon>
        <taxon>Anaerolineae</taxon>
        <taxon>Anaerolineales</taxon>
        <taxon>Anaerolineaceae</taxon>
        <taxon>Levilinea</taxon>
    </lineage>
</organism>
<dbReference type="EMBL" id="LGCM01000007">
    <property type="protein sequence ID" value="KPL91112.1"/>
    <property type="molecule type" value="Genomic_DNA"/>
</dbReference>
<evidence type="ECO:0000313" key="2">
    <source>
        <dbReference type="Proteomes" id="UP000050501"/>
    </source>
</evidence>
<comment type="caution">
    <text evidence="1">The sequence shown here is derived from an EMBL/GenBank/DDBJ whole genome shotgun (WGS) entry which is preliminary data.</text>
</comment>
<dbReference type="Pfam" id="PF25209">
    <property type="entry name" value="Phage_capsid_4"/>
    <property type="match status" value="1"/>
</dbReference>
<sequence length="628" mass="67530">MNREHRVRLAAAAAIPDGEAGQGFDILAITAGTGNGWQFPAGVLEESLPCWEGVGCFVDHHPWGGSVRDLAGVCRQPLWDAQAQGVRLSLRAMGPSGPLLAAVGREMLTAAGRPLRVGFSADVLFQAQGKRVEKIVKVLSVDLVVDPARGGRFVREWNQNHRGETMNEAFESEGNPTLQAETGAEGELCAALLEASLQASRLPPAAAEQVRRQFAGQVFAPDALQKSLDEARQLVSALTGGLSVQGPGRVSGVFSSEDQLQAAVDDLLGAPREAGMQGLRAARLSGIRELYLLLTGDEDLHGGYDPQRVRLATTADFSGLVKNALNKVIANRWEELGRAGYDWWQKVAWVEHFNSLQAVTGTLMGTVGSLPQVEEGDPYTELQVGDSAETTQFMKFGGYIPLTLELIDRDETRKLRAYPRELAAAGLRKISELVAAVFTANSGVGPTMSDSGALFNATAVATAGGHANLSTTALSAAAWDQVCRSVYEQPMLVKNSDTLRAAGPQMGVNPRYLLVPRALQLTAKKILYPTLENAANITSENQQQGQPGDVITVPEWTDATNWAAACDPRVVPAIFVGERFGLMPEVFLAGSETSPAVFTHDEHRLKVRHFLAVWVNDYRPLHKCNVAG</sequence>
<dbReference type="AlphaFoldDB" id="A0A0P6YCK2"/>
<dbReference type="STRING" id="229921.ADN01_01730"/>
<dbReference type="RefSeq" id="WP_062417329.1">
    <property type="nucleotide sequence ID" value="NZ_DF967974.1"/>
</dbReference>
<name>A0A0P6YCK2_9CHLR</name>
<evidence type="ECO:0000313" key="1">
    <source>
        <dbReference type="EMBL" id="KPL91112.1"/>
    </source>
</evidence>
<protein>
    <submittedName>
        <fullName evidence="1">Uncharacterized protein</fullName>
    </submittedName>
</protein>
<reference evidence="1 2" key="1">
    <citation type="submission" date="2015-07" db="EMBL/GenBank/DDBJ databases">
        <title>Genome sequence of Levilinea saccharolytica DSM 16555.</title>
        <authorList>
            <person name="Hemp J."/>
            <person name="Ward L.M."/>
            <person name="Pace L.A."/>
            <person name="Fischer W.W."/>
        </authorList>
    </citation>
    <scope>NUCLEOTIDE SEQUENCE [LARGE SCALE GENOMIC DNA]</scope>
    <source>
        <strain evidence="1 2">KIBI-1</strain>
    </source>
</reference>
<accession>A0A0P6YCK2</accession>
<dbReference type="Proteomes" id="UP000050501">
    <property type="component" value="Unassembled WGS sequence"/>
</dbReference>
<keyword evidence="2" id="KW-1185">Reference proteome</keyword>